<name>A0A851V4R6_9PASS</name>
<keyword evidence="1" id="KW-0175">Coiled coil</keyword>
<organism evidence="3 4">
    <name type="scientific">Copsychus sechellarum</name>
    <dbReference type="NCBI Taxonomy" id="797021"/>
    <lineage>
        <taxon>Eukaryota</taxon>
        <taxon>Metazoa</taxon>
        <taxon>Chordata</taxon>
        <taxon>Craniata</taxon>
        <taxon>Vertebrata</taxon>
        <taxon>Euteleostomi</taxon>
        <taxon>Archelosauria</taxon>
        <taxon>Archosauria</taxon>
        <taxon>Dinosauria</taxon>
        <taxon>Saurischia</taxon>
        <taxon>Theropoda</taxon>
        <taxon>Coelurosauria</taxon>
        <taxon>Aves</taxon>
        <taxon>Neognathae</taxon>
        <taxon>Neoaves</taxon>
        <taxon>Telluraves</taxon>
        <taxon>Australaves</taxon>
        <taxon>Passeriformes</taxon>
        <taxon>Muscicapidae</taxon>
        <taxon>Copsychus</taxon>
    </lineage>
</organism>
<reference evidence="3" key="1">
    <citation type="submission" date="2019-09" db="EMBL/GenBank/DDBJ databases">
        <title>Bird 10,000 Genomes (B10K) Project - Family phase.</title>
        <authorList>
            <person name="Zhang G."/>
        </authorList>
    </citation>
    <scope>NUCLEOTIDE SEQUENCE</scope>
    <source>
        <strain evidence="3">OUT-0061</strain>
        <tissue evidence="3">Blood</tissue>
    </source>
</reference>
<accession>A0A851V4R6</accession>
<dbReference type="AlphaFoldDB" id="A0A851V4R6"/>
<dbReference type="Proteomes" id="UP000659062">
    <property type="component" value="Unassembled WGS sequence"/>
</dbReference>
<comment type="caution">
    <text evidence="3">The sequence shown here is derived from an EMBL/GenBank/DDBJ whole genome shotgun (WGS) entry which is preliminary data.</text>
</comment>
<feature type="non-terminal residue" evidence="3">
    <location>
        <position position="563"/>
    </location>
</feature>
<dbReference type="EMBL" id="WBNE01000016">
    <property type="protein sequence ID" value="NXD34941.1"/>
    <property type="molecule type" value="Genomic_DNA"/>
</dbReference>
<feature type="compositionally biased region" description="Basic and acidic residues" evidence="2">
    <location>
        <begin position="523"/>
        <end position="563"/>
    </location>
</feature>
<evidence type="ECO:0000313" key="3">
    <source>
        <dbReference type="EMBL" id="NXD34941.1"/>
    </source>
</evidence>
<dbReference type="InterPro" id="IPR039341">
    <property type="entry name" value="CFAP99"/>
</dbReference>
<dbReference type="PANTHER" id="PTHR34649">
    <property type="entry name" value="CILIA- AND FLAGELLA-ASSOCIATED PROTEIN 99"/>
    <property type="match status" value="1"/>
</dbReference>
<evidence type="ECO:0000256" key="2">
    <source>
        <dbReference type="SAM" id="MobiDB-lite"/>
    </source>
</evidence>
<proteinExistence type="predicted"/>
<feature type="coiled-coil region" evidence="1">
    <location>
        <begin position="466"/>
        <end position="496"/>
    </location>
</feature>
<dbReference type="PANTHER" id="PTHR34649:SF1">
    <property type="entry name" value="CILIA- AND FLAGELLA-ASSOCIATED PROTEIN 99"/>
    <property type="match status" value="1"/>
</dbReference>
<dbReference type="OrthoDB" id="10262255at2759"/>
<feature type="coiled-coil region" evidence="1">
    <location>
        <begin position="343"/>
        <end position="435"/>
    </location>
</feature>
<feature type="non-terminal residue" evidence="3">
    <location>
        <position position="1"/>
    </location>
</feature>
<protein>
    <submittedName>
        <fullName evidence="3">CFA99 protein</fullName>
    </submittedName>
</protein>
<feature type="region of interest" description="Disordered" evidence="2">
    <location>
        <begin position="521"/>
        <end position="563"/>
    </location>
</feature>
<gene>
    <name evidence="3" type="primary">Cfap99</name>
    <name evidence="3" type="ORF">COPSEC_R03975</name>
</gene>
<evidence type="ECO:0000256" key="1">
    <source>
        <dbReference type="SAM" id="Coils"/>
    </source>
</evidence>
<sequence length="563" mass="65867">LNVTEEKFVLDTLAGCTEYKSILDVVVNAFYVQDGKYCPISERNLYIVICYLATFQLEEIGLQHFSRIVKSLDTAKMQQFLRFFFNDLYLNTWIKDEWSHFYDSVYVKENWIDPLLRWQPKVQKLIEKLTDKLSNRTTTVKTLRVTQPKEFNLTVPKPRAIAPPSPAPLPVLPKRQPVPPSIYKPPKERKQLEEIKTKNIQKAKVTNTNQFRCATIKPEKREFLCRIISAVFVLWSQISCEQVCLLFKTMCLGTAHKHIDNIPIKLNTAAILREGALYQRKLEEELKRIENLQQGAGDPSEFLEWQKQMRGKDLEEQLAEIECRRLQGKLSYEEAVLAHQNVIQENKKKADLLREEKAELMHLYAKKRLQEQKEMKELVEQVMEGHKNVKQVKAKIQEYKQQIVQQVCEESGELLRQALEEKEDQNRKRYELIQQIRAIESIPSIRHKLVDLTETGGHGLFGEMSIVELRERLALLKEAQKAAEEEKRDQIIHEKQAKEQLILDKLDQISQFRAELGRAAALKQEEKKKSQSGERPMKDERILNLQKKIEEKTMERKKQAGLL</sequence>
<keyword evidence="4" id="KW-1185">Reference proteome</keyword>
<evidence type="ECO:0000313" key="4">
    <source>
        <dbReference type="Proteomes" id="UP000659062"/>
    </source>
</evidence>